<evidence type="ECO:0000313" key="1">
    <source>
        <dbReference type="EMBL" id="RRT62274.1"/>
    </source>
</evidence>
<dbReference type="EMBL" id="AMZH03007050">
    <property type="protein sequence ID" value="RRT62274.1"/>
    <property type="molecule type" value="Genomic_DNA"/>
</dbReference>
<reference evidence="1 2" key="1">
    <citation type="journal article" date="2014" name="Agronomy (Basel)">
        <title>A Draft Genome Sequence for Ensete ventricosum, the Drought-Tolerant Tree Against Hunger.</title>
        <authorList>
            <person name="Harrison J."/>
            <person name="Moore K.A."/>
            <person name="Paszkiewicz K."/>
            <person name="Jones T."/>
            <person name="Grant M."/>
            <person name="Ambacheew D."/>
            <person name="Muzemil S."/>
            <person name="Studholme D.J."/>
        </authorList>
    </citation>
    <scope>NUCLEOTIDE SEQUENCE [LARGE SCALE GENOMIC DNA]</scope>
</reference>
<dbReference type="Proteomes" id="UP000287651">
    <property type="component" value="Unassembled WGS sequence"/>
</dbReference>
<gene>
    <name evidence="1" type="ORF">B296_00006177</name>
</gene>
<dbReference type="AlphaFoldDB" id="A0A426ZE69"/>
<protein>
    <submittedName>
        <fullName evidence="1">Uncharacterized protein</fullName>
    </submittedName>
</protein>
<comment type="caution">
    <text evidence="1">The sequence shown here is derived from an EMBL/GenBank/DDBJ whole genome shotgun (WGS) entry which is preliminary data.</text>
</comment>
<evidence type="ECO:0000313" key="2">
    <source>
        <dbReference type="Proteomes" id="UP000287651"/>
    </source>
</evidence>
<proteinExistence type="predicted"/>
<accession>A0A426ZE69</accession>
<organism evidence="1 2">
    <name type="scientific">Ensete ventricosum</name>
    <name type="common">Abyssinian banana</name>
    <name type="synonym">Musa ensete</name>
    <dbReference type="NCBI Taxonomy" id="4639"/>
    <lineage>
        <taxon>Eukaryota</taxon>
        <taxon>Viridiplantae</taxon>
        <taxon>Streptophyta</taxon>
        <taxon>Embryophyta</taxon>
        <taxon>Tracheophyta</taxon>
        <taxon>Spermatophyta</taxon>
        <taxon>Magnoliopsida</taxon>
        <taxon>Liliopsida</taxon>
        <taxon>Zingiberales</taxon>
        <taxon>Musaceae</taxon>
        <taxon>Ensete</taxon>
    </lineage>
</organism>
<sequence length="108" mass="12251">MACEQVLHASIAGGRGCRLCDLYFTRWCSMQLSPATCGRLARSLRLRTTTIACRGRLIWPLLHVVAASYLWQTREHPLLDATARATDLEHGLGHQQRGRHCFSMRTRC</sequence>
<name>A0A426ZE69_ENSVE</name>